<evidence type="ECO:0000313" key="3">
    <source>
        <dbReference type="Proteomes" id="UP000284657"/>
    </source>
</evidence>
<evidence type="ECO:0000313" key="2">
    <source>
        <dbReference type="EMBL" id="RLN55534.1"/>
    </source>
</evidence>
<organism evidence="2 3">
    <name type="scientific">Phytophthora kernoviae</name>
    <dbReference type="NCBI Taxonomy" id="325452"/>
    <lineage>
        <taxon>Eukaryota</taxon>
        <taxon>Sar</taxon>
        <taxon>Stramenopiles</taxon>
        <taxon>Oomycota</taxon>
        <taxon>Peronosporomycetes</taxon>
        <taxon>Peronosporales</taxon>
        <taxon>Peronosporaceae</taxon>
        <taxon>Phytophthora</taxon>
    </lineage>
</organism>
<dbReference type="EMBL" id="MBAD02001352">
    <property type="protein sequence ID" value="RLN55534.1"/>
    <property type="molecule type" value="Genomic_DNA"/>
</dbReference>
<feature type="compositionally biased region" description="Basic and acidic residues" evidence="1">
    <location>
        <begin position="1"/>
        <end position="10"/>
    </location>
</feature>
<accession>A0A3R7N3Q6</accession>
<sequence length="693" mass="78949">MILEETRADLQSRNSAFSHASSSEDSDEVDELPQRYSMGTQSLSRLSRLSTIAKFAMKLNQIHHIRICSTYDDGSGAIVYVLNVYLRYVQKGLPPVTPRRESERQRKKRLQLQKDTERPMYQVEHRYSAFRELKRHIVKTVNARGEHRHLMQCAYCSRVKFIDSSATFPPRVLSRVELPSLANSVHALLFYRRFDQCKIDTTTDTDTERSSLDTDLNCRLSQLSRAKIAVALNQVHHVRMSTAYDRKEHVTVYVLDVFLQSAPRGIPKPVKESKSERKKRELREKDELRPDYQVEYRYSTFRALRQRVGEAVKALQDRSHSQWCPYCTRVRDLVSSGLFPSRFPNGRVALVTGLHSLLVRSRQERLEIFVNQLLSSAKDISYRSGCTPCVRFEIVSKLLSEFLTEAHLRTPGSACGADATDPNSPDPAQVIRMPLESLAQLLSFASFRRHRGRLQRRQRLLKNRSRVHTVNMRGGVVHVPAVENMAIEFDTLSQSPLLTTCYSSVRTDWDTIEFCKDFRPAVDPVELAKRDQNKLQKALDRATQQERKKTRKMQKLANKAARQRGGSGSNRIALLSAGACSIASDEDILAEIWASRSPSCDGIADDDLPEVDEDFSQSAPMEFMFFMGCPDDRNLRELDVGYRRHRSNTRAARCPSTSSYATTIPIKPTLVSKMPPLFVPRLGNNSGCDDNVA</sequence>
<evidence type="ECO:0008006" key="4">
    <source>
        <dbReference type="Google" id="ProtNLM"/>
    </source>
</evidence>
<feature type="region of interest" description="Disordered" evidence="1">
    <location>
        <begin position="1"/>
        <end position="32"/>
    </location>
</feature>
<dbReference type="InterPro" id="IPR036871">
    <property type="entry name" value="PX_dom_sf"/>
</dbReference>
<dbReference type="Gene3D" id="3.30.1520.10">
    <property type="entry name" value="Phox-like domain"/>
    <property type="match status" value="1"/>
</dbReference>
<dbReference type="GO" id="GO:0035091">
    <property type="term" value="F:phosphatidylinositol binding"/>
    <property type="evidence" value="ECO:0007669"/>
    <property type="project" value="InterPro"/>
</dbReference>
<feature type="region of interest" description="Disordered" evidence="1">
    <location>
        <begin position="95"/>
        <end position="117"/>
    </location>
</feature>
<comment type="caution">
    <text evidence="2">The sequence shown here is derived from an EMBL/GenBank/DDBJ whole genome shotgun (WGS) entry which is preliminary data.</text>
</comment>
<gene>
    <name evidence="2" type="ORF">BBJ29_007476</name>
</gene>
<dbReference type="Proteomes" id="UP000284657">
    <property type="component" value="Unassembled WGS sequence"/>
</dbReference>
<evidence type="ECO:0000256" key="1">
    <source>
        <dbReference type="SAM" id="MobiDB-lite"/>
    </source>
</evidence>
<name>A0A3R7N3Q6_9STRA</name>
<feature type="compositionally biased region" description="Polar residues" evidence="1">
    <location>
        <begin position="11"/>
        <end position="20"/>
    </location>
</feature>
<feature type="region of interest" description="Disordered" evidence="1">
    <location>
        <begin position="539"/>
        <end position="564"/>
    </location>
</feature>
<dbReference type="AlphaFoldDB" id="A0A3R7N3Q6"/>
<reference evidence="2 3" key="1">
    <citation type="submission" date="2018-07" db="EMBL/GenBank/DDBJ databases">
        <title>Genome sequencing of oomycete isolates from Chile give support for New Zealand origin for Phytophthora kernoviae and make available the first Nothophytophthora sp. genome.</title>
        <authorList>
            <person name="Studholme D.J."/>
            <person name="Sanfuentes E."/>
            <person name="Panda P."/>
            <person name="Hill R."/>
            <person name="Sambles C."/>
            <person name="Grant M."/>
            <person name="Williams N.M."/>
            <person name="Mcdougal R.L."/>
        </authorList>
    </citation>
    <scope>NUCLEOTIDE SEQUENCE [LARGE SCALE GENOMIC DNA]</scope>
    <source>
        <strain evidence="2">Chile7</strain>
    </source>
</reference>
<protein>
    <recommendedName>
        <fullName evidence="4">PX domain-containing protein</fullName>
    </recommendedName>
</protein>
<proteinExistence type="predicted"/>